<feature type="compositionally biased region" description="Basic and acidic residues" evidence="1">
    <location>
        <begin position="124"/>
        <end position="134"/>
    </location>
</feature>
<evidence type="ECO:0000313" key="4">
    <source>
        <dbReference type="Proteomes" id="UP000580043"/>
    </source>
</evidence>
<evidence type="ECO:0000313" key="3">
    <source>
        <dbReference type="EMBL" id="NML24147.1"/>
    </source>
</evidence>
<dbReference type="RefSeq" id="WP_169143803.1">
    <property type="nucleotide sequence ID" value="NZ_JABBGA010000001.1"/>
</dbReference>
<dbReference type="Proteomes" id="UP000580043">
    <property type="component" value="Unassembled WGS sequence"/>
</dbReference>
<evidence type="ECO:0000259" key="2">
    <source>
        <dbReference type="Pfam" id="PF14346"/>
    </source>
</evidence>
<dbReference type="EMBL" id="JABBGA010000001">
    <property type="protein sequence ID" value="NML24147.1"/>
    <property type="molecule type" value="Genomic_DNA"/>
</dbReference>
<dbReference type="Pfam" id="PF14346">
    <property type="entry name" value="DUF4398"/>
    <property type="match status" value="1"/>
</dbReference>
<dbReference type="PROSITE" id="PS51257">
    <property type="entry name" value="PROKAR_LIPOPROTEIN"/>
    <property type="match status" value="1"/>
</dbReference>
<name>A0A848FW29_9RHOO</name>
<reference evidence="3 4" key="1">
    <citation type="submission" date="2020-04" db="EMBL/GenBank/DDBJ databases">
        <title>Zoogloea sp. G-4-1-14 isolated from soil.</title>
        <authorList>
            <person name="Dahal R.H."/>
        </authorList>
    </citation>
    <scope>NUCLEOTIDE SEQUENCE [LARGE SCALE GENOMIC DNA]</scope>
    <source>
        <strain evidence="3 4">G-4-1-14</strain>
    </source>
</reference>
<feature type="region of interest" description="Disordered" evidence="1">
    <location>
        <begin position="112"/>
        <end position="134"/>
    </location>
</feature>
<accession>A0A848FW29</accession>
<comment type="caution">
    <text evidence="3">The sequence shown here is derived from an EMBL/GenBank/DDBJ whole genome shotgun (WGS) entry which is preliminary data.</text>
</comment>
<evidence type="ECO:0000256" key="1">
    <source>
        <dbReference type="SAM" id="MobiDB-lite"/>
    </source>
</evidence>
<dbReference type="AlphaFoldDB" id="A0A848FW29"/>
<protein>
    <submittedName>
        <fullName evidence="3">DUF4398 domain-containing protein</fullName>
    </submittedName>
</protein>
<feature type="domain" description="DUF4398" evidence="2">
    <location>
        <begin position="41"/>
        <end position="118"/>
    </location>
</feature>
<proteinExistence type="predicted"/>
<dbReference type="Gene3D" id="1.20.1270.390">
    <property type="match status" value="1"/>
</dbReference>
<dbReference type="InterPro" id="IPR025511">
    <property type="entry name" value="DUF4398"/>
</dbReference>
<gene>
    <name evidence="3" type="ORF">HHL15_00160</name>
</gene>
<sequence>MKAASHPTAPPRPLRRRHLPVLLASLGLFLAACAGLPAPTEQLAVSTAAVSRAGGAGGGEMAPAEMQMAREKLAKAQQAMADEDYGTARDLAREAQVDAQLAEAKALSAKARKAADELNAGNRVLRDEMDRKNK</sequence>
<organism evidence="3 4">
    <name type="scientific">Zoogloea dura</name>
    <dbReference type="NCBI Taxonomy" id="2728840"/>
    <lineage>
        <taxon>Bacteria</taxon>
        <taxon>Pseudomonadati</taxon>
        <taxon>Pseudomonadota</taxon>
        <taxon>Betaproteobacteria</taxon>
        <taxon>Rhodocyclales</taxon>
        <taxon>Zoogloeaceae</taxon>
        <taxon>Zoogloea</taxon>
    </lineage>
</organism>
<keyword evidence="4" id="KW-1185">Reference proteome</keyword>